<gene>
    <name evidence="2" type="ORF">SAMN05660733_01747</name>
</gene>
<keyword evidence="1" id="KW-0472">Membrane</keyword>
<dbReference type="AlphaFoldDB" id="A0A1W2C2R1"/>
<reference evidence="3" key="1">
    <citation type="submission" date="2017-04" db="EMBL/GenBank/DDBJ databases">
        <authorList>
            <person name="Varghese N."/>
            <person name="Submissions S."/>
        </authorList>
    </citation>
    <scope>NUCLEOTIDE SEQUENCE [LARGE SCALE GENOMIC DNA]</scope>
    <source>
        <strain evidence="3">DSM 44073</strain>
    </source>
</reference>
<dbReference type="Proteomes" id="UP000192840">
    <property type="component" value="Unassembled WGS sequence"/>
</dbReference>
<name>A0A1W2C2R1_9PSEU</name>
<organism evidence="2 3">
    <name type="scientific">Lentzea albidocapillata</name>
    <dbReference type="NCBI Taxonomy" id="40571"/>
    <lineage>
        <taxon>Bacteria</taxon>
        <taxon>Bacillati</taxon>
        <taxon>Actinomycetota</taxon>
        <taxon>Actinomycetes</taxon>
        <taxon>Pseudonocardiales</taxon>
        <taxon>Pseudonocardiaceae</taxon>
        <taxon>Lentzea</taxon>
    </lineage>
</organism>
<dbReference type="EMBL" id="FWYC01000005">
    <property type="protein sequence ID" value="SMC79469.1"/>
    <property type="molecule type" value="Genomic_DNA"/>
</dbReference>
<dbReference type="Gene3D" id="2.60.40.2880">
    <property type="entry name" value="MmpS1-5, C-terminal soluble domain"/>
    <property type="match status" value="1"/>
</dbReference>
<feature type="transmembrane region" description="Helical" evidence="1">
    <location>
        <begin position="24"/>
        <end position="43"/>
    </location>
</feature>
<accession>A0A1W2C2R1</accession>
<dbReference type="STRING" id="40571.SAMN05660733_01747"/>
<keyword evidence="3" id="KW-1185">Reference proteome</keyword>
<protein>
    <recommendedName>
        <fullName evidence="4">MmpS family membrane protein</fullName>
    </recommendedName>
</protein>
<keyword evidence="1" id="KW-0812">Transmembrane</keyword>
<evidence type="ECO:0008006" key="4">
    <source>
        <dbReference type="Google" id="ProtNLM"/>
    </source>
</evidence>
<evidence type="ECO:0000313" key="2">
    <source>
        <dbReference type="EMBL" id="SMC79469.1"/>
    </source>
</evidence>
<dbReference type="InterPro" id="IPR038468">
    <property type="entry name" value="MmpS_C"/>
</dbReference>
<keyword evidence="1" id="KW-1133">Transmembrane helix</keyword>
<evidence type="ECO:0000313" key="3">
    <source>
        <dbReference type="Proteomes" id="UP000192840"/>
    </source>
</evidence>
<dbReference type="eggNOG" id="ENOG5031IYR">
    <property type="taxonomic scope" value="Bacteria"/>
</dbReference>
<proteinExistence type="predicted"/>
<sequence>MTRESHRRTMQAHTPTTTVCPMKTLVVVLAVLAVVGGGTVLLVNHYGGWKTLTGKAWAITYEVSAEPAETLVEVTYSESATRYRNETPQVITTEKPLPWTFEVVINAGERAQVSATPKAGQVLTCRILLDGVKELASATGKPGETVSCDSVTGT</sequence>
<evidence type="ECO:0000256" key="1">
    <source>
        <dbReference type="SAM" id="Phobius"/>
    </source>
</evidence>